<keyword evidence="1" id="KW-0808">Transferase</keyword>
<dbReference type="AlphaFoldDB" id="A0A1E5L0Y2"/>
<gene>
    <name evidence="1" type="ORF">BCR26_07925</name>
</gene>
<dbReference type="EMBL" id="MIEK01000003">
    <property type="protein sequence ID" value="OEH83743.1"/>
    <property type="molecule type" value="Genomic_DNA"/>
</dbReference>
<evidence type="ECO:0000313" key="2">
    <source>
        <dbReference type="Proteomes" id="UP000095256"/>
    </source>
</evidence>
<keyword evidence="1" id="KW-0418">Kinase</keyword>
<sequence>MKRTLLLLAGPPATGKTYLISKMRRVIPDFFLITPDEIKEMYADRFGFDNLKEKADLELEVWQFYYSILDQYMTAGKKVIVTEYPFSEKQKPKLKILAERHDYQVITIRLVADFDVLWQRRQLRDQEQERHLSHIMSHYQAGDCLLERAKADNHISKADFAEIIAKRKYNEFQLGELFEVEVSDFSKVNYEELLEQIKNEI</sequence>
<evidence type="ECO:0000313" key="1">
    <source>
        <dbReference type="EMBL" id="OEH83743.1"/>
    </source>
</evidence>
<dbReference type="SUPFAM" id="SSF52540">
    <property type="entry name" value="P-loop containing nucleoside triphosphate hydrolases"/>
    <property type="match status" value="1"/>
</dbReference>
<name>A0A1E5L0Y2_9ENTE</name>
<keyword evidence="2" id="KW-1185">Reference proteome</keyword>
<dbReference type="Pfam" id="PF13671">
    <property type="entry name" value="AAA_33"/>
    <property type="match status" value="1"/>
</dbReference>
<dbReference type="GO" id="GO:0016301">
    <property type="term" value="F:kinase activity"/>
    <property type="evidence" value="ECO:0007669"/>
    <property type="project" value="UniProtKB-KW"/>
</dbReference>
<dbReference type="STRING" id="762845.BCR26_07925"/>
<reference evidence="1 2" key="1">
    <citation type="submission" date="2016-09" db="EMBL/GenBank/DDBJ databases">
        <authorList>
            <person name="Capua I."/>
            <person name="De Benedictis P."/>
            <person name="Joannis T."/>
            <person name="Lombin L.H."/>
            <person name="Cattoli G."/>
        </authorList>
    </citation>
    <scope>NUCLEOTIDE SEQUENCE [LARGE SCALE GENOMIC DNA]</scope>
    <source>
        <strain evidence="1 2">LMG 25899</strain>
    </source>
</reference>
<dbReference type="OrthoDB" id="1648091at2"/>
<organism evidence="1 2">
    <name type="scientific">Enterococcus rivorum</name>
    <dbReference type="NCBI Taxonomy" id="762845"/>
    <lineage>
        <taxon>Bacteria</taxon>
        <taxon>Bacillati</taxon>
        <taxon>Bacillota</taxon>
        <taxon>Bacilli</taxon>
        <taxon>Lactobacillales</taxon>
        <taxon>Enterococcaceae</taxon>
        <taxon>Enterococcus</taxon>
    </lineage>
</organism>
<proteinExistence type="predicted"/>
<accession>A0A1E5L0Y2</accession>
<comment type="caution">
    <text evidence="1">The sequence shown here is derived from an EMBL/GenBank/DDBJ whole genome shotgun (WGS) entry which is preliminary data.</text>
</comment>
<dbReference type="Gene3D" id="3.40.50.300">
    <property type="entry name" value="P-loop containing nucleotide triphosphate hydrolases"/>
    <property type="match status" value="1"/>
</dbReference>
<dbReference type="Proteomes" id="UP000095256">
    <property type="component" value="Unassembled WGS sequence"/>
</dbReference>
<dbReference type="InterPro" id="IPR027417">
    <property type="entry name" value="P-loop_NTPase"/>
</dbReference>
<dbReference type="RefSeq" id="WP_069697271.1">
    <property type="nucleotide sequence ID" value="NZ_JAGGMA010000010.1"/>
</dbReference>
<protein>
    <submittedName>
        <fullName evidence="1">Kinase</fullName>
    </submittedName>
</protein>